<sequence length="121" mass="14079">MNWQKNAFGELFSFIGLDSKKPAKDPKGVSPFFFAGTWLYHDQTTNREHELDIRPNYDVYLDGKLLKTVVEALDDYGITFIDRFGYHLIIKANDYRPISIYDEANNETYAIIESKKIKSCE</sequence>
<evidence type="ECO:0008006" key="3">
    <source>
        <dbReference type="Google" id="ProtNLM"/>
    </source>
</evidence>
<proteinExistence type="predicted"/>
<name>A0A1Y0VVH8_PEDPE</name>
<dbReference type="Pfam" id="PF16110">
    <property type="entry name" value="DUF4828"/>
    <property type="match status" value="1"/>
</dbReference>
<gene>
    <name evidence="1" type="ORF">S100892_01592</name>
</gene>
<reference evidence="1 2" key="1">
    <citation type="submission" date="2017-05" db="EMBL/GenBank/DDBJ databases">
        <title>Genome sequence of Pediococcus pentosaceus strain SRCM100892.</title>
        <authorList>
            <person name="Cho S.H."/>
        </authorList>
    </citation>
    <scope>NUCLEOTIDE SEQUENCE [LARGE SCALE GENOMIC DNA]</scope>
    <source>
        <strain evidence="1 2">SRCM100892</strain>
    </source>
</reference>
<dbReference type="AlphaFoldDB" id="A0A1Y0VVH8"/>
<dbReference type="Proteomes" id="UP000196118">
    <property type="component" value="Chromosome"/>
</dbReference>
<evidence type="ECO:0000313" key="2">
    <source>
        <dbReference type="Proteomes" id="UP000196118"/>
    </source>
</evidence>
<accession>A0A1Y0VVH8</accession>
<dbReference type="InterPro" id="IPR032254">
    <property type="entry name" value="DUF4828"/>
</dbReference>
<organism evidence="1 2">
    <name type="scientific">Pediococcus pentosaceus</name>
    <dbReference type="NCBI Taxonomy" id="1255"/>
    <lineage>
        <taxon>Bacteria</taxon>
        <taxon>Bacillati</taxon>
        <taxon>Bacillota</taxon>
        <taxon>Bacilli</taxon>
        <taxon>Lactobacillales</taxon>
        <taxon>Lactobacillaceae</taxon>
        <taxon>Pediococcus</taxon>
    </lineage>
</organism>
<protein>
    <recommendedName>
        <fullName evidence="3">DUF4828 domain-containing protein</fullName>
    </recommendedName>
</protein>
<dbReference type="RefSeq" id="WP_094104623.1">
    <property type="nucleotide sequence ID" value="NZ_JBGTYH010000003.1"/>
</dbReference>
<evidence type="ECO:0000313" key="1">
    <source>
        <dbReference type="EMBL" id="ARW20136.1"/>
    </source>
</evidence>
<dbReference type="EMBL" id="CP021474">
    <property type="protein sequence ID" value="ARW20136.1"/>
    <property type="molecule type" value="Genomic_DNA"/>
</dbReference>